<protein>
    <submittedName>
        <fullName evidence="1">Uncharacterized protein</fullName>
    </submittedName>
</protein>
<dbReference type="SUPFAM" id="SSF53335">
    <property type="entry name" value="S-adenosyl-L-methionine-dependent methyltransferases"/>
    <property type="match status" value="1"/>
</dbReference>
<evidence type="ECO:0000313" key="1">
    <source>
        <dbReference type="EMBL" id="AIT10196.1"/>
    </source>
</evidence>
<dbReference type="AlphaFoldDB" id="A0A097ERJ5"/>
<dbReference type="STRING" id="1547445.LO80_09590"/>
<proteinExistence type="predicted"/>
<accession>A0A097ERJ5</accession>
<gene>
    <name evidence="1" type="ORF">LO80_09590</name>
</gene>
<dbReference type="OrthoDB" id="5604805at2"/>
<dbReference type="HOGENOM" id="CLU_119459_0_0_6"/>
<keyword evidence="2" id="KW-1185">Reference proteome</keyword>
<dbReference type="RefSeq" id="WP_040010570.1">
    <property type="nucleotide sequence ID" value="NZ_CP009574.1"/>
</dbReference>
<name>A0A097ERJ5_9GAMM</name>
<dbReference type="EMBL" id="CP009574">
    <property type="protein sequence ID" value="AIT10196.1"/>
    <property type="molecule type" value="Genomic_DNA"/>
</dbReference>
<sequence>MTNKERIIIRYLGQRWYKKALIISASKQVYFSKINALKLVVCSGYLQKENPVGCKFAIDAWPFEHKFFDLIILDDSLVDCPKQMKSLLEQLHFCLADDGEVIVASTGKVRLYKVVSKFLANGFLSRKLHLINYTNNFVVNITKKIISKNFVVVFKKDNFFTTNVLNVEELVKKPAKNKVYSGGCVSREVYEHIQEKK</sequence>
<reference evidence="1 2" key="1">
    <citation type="submission" date="2014-10" db="EMBL/GenBank/DDBJ databases">
        <title>Whole genome sequence of Francisella endociliophora strain FSC1006, isolated from a laboratory culture of the marine ciliate Euplotes raikovi.</title>
        <authorList>
            <person name="Granberg M."/>
            <person name="Backman S."/>
            <person name="Lundmark E."/>
            <person name="Nilsson E."/>
            <person name="Karlsson E."/>
            <person name="Thelaus J."/>
            <person name="Ohrman C."/>
            <person name="Larkeryd A."/>
            <person name="Stenberg P."/>
        </authorList>
    </citation>
    <scope>NUCLEOTIDE SEQUENCE [LARGE SCALE GENOMIC DNA]</scope>
    <source>
        <strain evidence="1 2">FSC1006</strain>
    </source>
</reference>
<dbReference type="Proteomes" id="UP000029672">
    <property type="component" value="Chromosome"/>
</dbReference>
<organism evidence="1 2">
    <name type="scientific">Candidatus Francisella endociliophora</name>
    <dbReference type="NCBI Taxonomy" id="653937"/>
    <lineage>
        <taxon>Bacteria</taxon>
        <taxon>Pseudomonadati</taxon>
        <taxon>Pseudomonadota</taxon>
        <taxon>Gammaproteobacteria</taxon>
        <taxon>Thiotrichales</taxon>
        <taxon>Francisellaceae</taxon>
        <taxon>Francisella</taxon>
    </lineage>
</organism>
<dbReference type="KEGG" id="frf:LO80_09590"/>
<dbReference type="InterPro" id="IPR029063">
    <property type="entry name" value="SAM-dependent_MTases_sf"/>
</dbReference>
<evidence type="ECO:0000313" key="2">
    <source>
        <dbReference type="Proteomes" id="UP000029672"/>
    </source>
</evidence>